<feature type="region of interest" description="Disordered" evidence="2">
    <location>
        <begin position="442"/>
        <end position="479"/>
    </location>
</feature>
<name>A0A7S1X6M6_9CHLO</name>
<keyword evidence="1" id="KW-0175">Coiled coil</keyword>
<organism evidence="3">
    <name type="scientific">Tetraselmis chuii</name>
    <dbReference type="NCBI Taxonomy" id="63592"/>
    <lineage>
        <taxon>Eukaryota</taxon>
        <taxon>Viridiplantae</taxon>
        <taxon>Chlorophyta</taxon>
        <taxon>core chlorophytes</taxon>
        <taxon>Chlorodendrophyceae</taxon>
        <taxon>Chlorodendrales</taxon>
        <taxon>Chlorodendraceae</taxon>
        <taxon>Tetraselmis</taxon>
    </lineage>
</organism>
<reference evidence="3" key="1">
    <citation type="submission" date="2021-01" db="EMBL/GenBank/DDBJ databases">
        <authorList>
            <person name="Corre E."/>
            <person name="Pelletier E."/>
            <person name="Niang G."/>
            <person name="Scheremetjew M."/>
            <person name="Finn R."/>
            <person name="Kale V."/>
            <person name="Holt S."/>
            <person name="Cochrane G."/>
            <person name="Meng A."/>
            <person name="Brown T."/>
            <person name="Cohen L."/>
        </authorList>
    </citation>
    <scope>NUCLEOTIDE SEQUENCE</scope>
    <source>
        <strain evidence="3">PLY429</strain>
    </source>
</reference>
<evidence type="ECO:0000256" key="2">
    <source>
        <dbReference type="SAM" id="MobiDB-lite"/>
    </source>
</evidence>
<accession>A0A7S1X6M6</accession>
<dbReference type="AlphaFoldDB" id="A0A7S1X6M6"/>
<gene>
    <name evidence="3" type="ORF">TCHU04912_LOCUS15970</name>
</gene>
<feature type="compositionally biased region" description="Low complexity" evidence="2">
    <location>
        <begin position="442"/>
        <end position="464"/>
    </location>
</feature>
<sequence length="479" mass="51659">MARLQGEVLDKEACIRELEAELAALRALVDGDLELGDRAAREAEIADLRAAHNYQAAELVHLQSEMNSSVAWLERTAEELHRANGRLAQLQGEKAALEARVAELEGREGALNELRRKVTKMEEMRHELETLRTAAEGRTSTGTQAQVEVGVVEPRHEHEMMGSELSSVEKELASNVAWLERTTAQLQAANARSVMLHAEVDALQAEVGDLRARLAELTERGARMNEMEVELQALRSNAPDDAGAGDVAMLDSELSELRTARELQAAELADVQKDLHNAVAWLEKTAALLATANGRMAALQEEKGALEAQVAELQSREAELRRQHLPPLASQRDREAEAASLAAAAAEREAALEAEMAQLEAQRGQLSERQFELLQLARLQRTSTGRAMVKAKIAELGDEGASPGPSAGSSGTVASGRSRQRAASAVAAELTKQREKWAALESAAGAALEGQPAQSSTSTSVSTSPAPLSRGRLSQYEQH</sequence>
<proteinExistence type="predicted"/>
<evidence type="ECO:0000313" key="3">
    <source>
        <dbReference type="EMBL" id="CAD9213731.1"/>
    </source>
</evidence>
<feature type="compositionally biased region" description="Low complexity" evidence="2">
    <location>
        <begin position="400"/>
        <end position="428"/>
    </location>
</feature>
<feature type="coiled-coil region" evidence="1">
    <location>
        <begin position="186"/>
        <end position="220"/>
    </location>
</feature>
<feature type="coiled-coil region" evidence="1">
    <location>
        <begin position="1"/>
        <end position="35"/>
    </location>
</feature>
<protein>
    <submittedName>
        <fullName evidence="3">Uncharacterized protein</fullName>
    </submittedName>
</protein>
<feature type="coiled-coil region" evidence="1">
    <location>
        <begin position="73"/>
        <end position="134"/>
    </location>
</feature>
<evidence type="ECO:0000256" key="1">
    <source>
        <dbReference type="SAM" id="Coils"/>
    </source>
</evidence>
<dbReference type="Gene3D" id="1.10.287.1490">
    <property type="match status" value="1"/>
</dbReference>
<feature type="region of interest" description="Disordered" evidence="2">
    <location>
        <begin position="397"/>
        <end position="428"/>
    </location>
</feature>
<dbReference type="EMBL" id="HBGG01030647">
    <property type="protein sequence ID" value="CAD9213731.1"/>
    <property type="molecule type" value="Transcribed_RNA"/>
</dbReference>
<feature type="coiled-coil region" evidence="1">
    <location>
        <begin position="282"/>
        <end position="369"/>
    </location>
</feature>